<evidence type="ECO:0000256" key="2">
    <source>
        <dbReference type="SAM" id="SignalP"/>
    </source>
</evidence>
<proteinExistence type="predicted"/>
<evidence type="ECO:0000313" key="3">
    <source>
        <dbReference type="EMBL" id="WUV50763.1"/>
    </source>
</evidence>
<feature type="region of interest" description="Disordered" evidence="1">
    <location>
        <begin position="56"/>
        <end position="81"/>
    </location>
</feature>
<evidence type="ECO:0000313" key="4">
    <source>
        <dbReference type="Proteomes" id="UP001432062"/>
    </source>
</evidence>
<organism evidence="3 4">
    <name type="scientific">Nocardia vinacea</name>
    <dbReference type="NCBI Taxonomy" id="96468"/>
    <lineage>
        <taxon>Bacteria</taxon>
        <taxon>Bacillati</taxon>
        <taxon>Actinomycetota</taxon>
        <taxon>Actinomycetes</taxon>
        <taxon>Mycobacteriales</taxon>
        <taxon>Nocardiaceae</taxon>
        <taxon>Nocardia</taxon>
    </lineage>
</organism>
<feature type="signal peptide" evidence="2">
    <location>
        <begin position="1"/>
        <end position="37"/>
    </location>
</feature>
<keyword evidence="4" id="KW-1185">Reference proteome</keyword>
<gene>
    <name evidence="3" type="ORF">OG563_22730</name>
</gene>
<name>A0ABZ1Z675_9NOCA</name>
<sequence>MNQKSSAGRVRPMVARIAITSALALAPIAAVAGPALADATDTQGPAIVQVDQAEDIHGRPGHHGHGGWGRGGWGGGGWGGHHSQPGYPSYPGYGFGLPGYFPRPSTGSAF</sequence>
<accession>A0ABZ1Z675</accession>
<protein>
    <submittedName>
        <fullName evidence="3">Uncharacterized protein</fullName>
    </submittedName>
</protein>
<reference evidence="3" key="1">
    <citation type="submission" date="2022-10" db="EMBL/GenBank/DDBJ databases">
        <title>The complete genomes of actinobacterial strains from the NBC collection.</title>
        <authorList>
            <person name="Joergensen T.S."/>
            <person name="Alvarez Arevalo M."/>
            <person name="Sterndorff E.B."/>
            <person name="Faurdal D."/>
            <person name="Vuksanovic O."/>
            <person name="Mourched A.-S."/>
            <person name="Charusanti P."/>
            <person name="Shaw S."/>
            <person name="Blin K."/>
            <person name="Weber T."/>
        </authorList>
    </citation>
    <scope>NUCLEOTIDE SEQUENCE</scope>
    <source>
        <strain evidence="3">NBC_01482</strain>
    </source>
</reference>
<feature type="compositionally biased region" description="Gly residues" evidence="1">
    <location>
        <begin position="66"/>
        <end position="80"/>
    </location>
</feature>
<feature type="chain" id="PRO_5045388476" evidence="2">
    <location>
        <begin position="38"/>
        <end position="110"/>
    </location>
</feature>
<dbReference type="RefSeq" id="WP_329415563.1">
    <property type="nucleotide sequence ID" value="NZ_CP109441.1"/>
</dbReference>
<evidence type="ECO:0000256" key="1">
    <source>
        <dbReference type="SAM" id="MobiDB-lite"/>
    </source>
</evidence>
<dbReference type="Proteomes" id="UP001432062">
    <property type="component" value="Chromosome"/>
</dbReference>
<dbReference type="EMBL" id="CP109441">
    <property type="protein sequence ID" value="WUV50763.1"/>
    <property type="molecule type" value="Genomic_DNA"/>
</dbReference>
<keyword evidence="2" id="KW-0732">Signal</keyword>